<feature type="signal peptide" evidence="7">
    <location>
        <begin position="1"/>
        <end position="20"/>
    </location>
</feature>
<dbReference type="PANTHER" id="PTHR42812">
    <property type="entry name" value="BETA-XYLOSIDASE"/>
    <property type="match status" value="1"/>
</dbReference>
<dbReference type="InterPro" id="IPR041542">
    <property type="entry name" value="GH43_C2"/>
</dbReference>
<keyword evidence="3 6" id="KW-0326">Glycosidase</keyword>
<dbReference type="AlphaFoldDB" id="A0A010QED7"/>
<evidence type="ECO:0000313" key="10">
    <source>
        <dbReference type="Proteomes" id="UP000020467"/>
    </source>
</evidence>
<dbReference type="Gene3D" id="2.60.120.200">
    <property type="match status" value="1"/>
</dbReference>
<dbReference type="EMBL" id="JARH01000655">
    <property type="protein sequence ID" value="EXF78237.1"/>
    <property type="molecule type" value="Genomic_DNA"/>
</dbReference>
<evidence type="ECO:0000256" key="6">
    <source>
        <dbReference type="RuleBase" id="RU361187"/>
    </source>
</evidence>
<dbReference type="KEGG" id="cfj:CFIO01_00232"/>
<evidence type="ECO:0000256" key="1">
    <source>
        <dbReference type="ARBA" id="ARBA00009865"/>
    </source>
</evidence>
<dbReference type="GO" id="GO:0005975">
    <property type="term" value="P:carbohydrate metabolic process"/>
    <property type="evidence" value="ECO:0007669"/>
    <property type="project" value="InterPro"/>
</dbReference>
<feature type="active site" description="Proton donor" evidence="4">
    <location>
        <position position="195"/>
    </location>
</feature>
<evidence type="ECO:0000256" key="5">
    <source>
        <dbReference type="PIRSR" id="PIRSR606710-2"/>
    </source>
</evidence>
<organism evidence="9 10">
    <name type="scientific">Colletotrichum fioriniae PJ7</name>
    <dbReference type="NCBI Taxonomy" id="1445577"/>
    <lineage>
        <taxon>Eukaryota</taxon>
        <taxon>Fungi</taxon>
        <taxon>Dikarya</taxon>
        <taxon>Ascomycota</taxon>
        <taxon>Pezizomycotina</taxon>
        <taxon>Sordariomycetes</taxon>
        <taxon>Hypocreomycetidae</taxon>
        <taxon>Glomerellales</taxon>
        <taxon>Glomerellaceae</taxon>
        <taxon>Colletotrichum</taxon>
        <taxon>Colletotrichum acutatum species complex</taxon>
    </lineage>
</organism>
<dbReference type="InterPro" id="IPR013320">
    <property type="entry name" value="ConA-like_dom_sf"/>
</dbReference>
<proteinExistence type="inferred from homology"/>
<feature type="site" description="Important for catalytic activity, responsible for pKa modulation of the active site Glu and correct orientation of both the proton donor and substrate" evidence="5">
    <location>
        <position position="146"/>
    </location>
</feature>
<dbReference type="Proteomes" id="UP000020467">
    <property type="component" value="Unassembled WGS sequence"/>
</dbReference>
<evidence type="ECO:0000313" key="9">
    <source>
        <dbReference type="EMBL" id="EXF78237.1"/>
    </source>
</evidence>
<feature type="chain" id="PRO_5001455254" description="Beta-xylosidase C-terminal Concanavalin A-like domain-containing protein" evidence="7">
    <location>
        <begin position="21"/>
        <end position="515"/>
    </location>
</feature>
<reference evidence="9 10" key="1">
    <citation type="submission" date="2014-02" db="EMBL/GenBank/DDBJ databases">
        <title>The genome sequence of Colletotrichum fioriniae PJ7.</title>
        <authorList>
            <person name="Baroncelli R."/>
            <person name="Thon M.R."/>
        </authorList>
    </citation>
    <scope>NUCLEOTIDE SEQUENCE [LARGE SCALE GENOMIC DNA]</scope>
    <source>
        <strain evidence="9 10">PJ7</strain>
    </source>
</reference>
<dbReference type="OrthoDB" id="2139957at2759"/>
<sequence length="515" mass="56859">MRSWLRSLVTIAALAAPIAAETFTNPVIWEDLADNEVHRVGDTYYLTASTMHYSPGAPILRSKDLVNWEYVSHSVPVLDWNSQYDLADGKNAYVKGIWASSLRHRASNGLWYFVACVEFSKTYVYTSPDPAGPWTKAGTIDTCYYDVGLLFDDDDTPYVAYGNTMISVAQLSADGLTETRRETVFQTPSDIGALEGARMYKRDGNYYIFLTRPPDGQFVLKSSSPWGPYEVKVLADRIPLSSVPNAGSPHQGSLVDTQNGDWYYMGFTDIYPGGRSPVLAPITWGDDGFPSLVTVNGAWGDYEYPLPRADVPSALRTDEFAGTSLRPEWEWNHNPDISGFEVNDGITLRTVTLTSDLYSARNTLTHRIRGPIGTGTVHLNVANMADGDRVGLAALRDKSSWIGIEREGDVYSVVTVGGLTMNTDWTTNSTGAVVERRPLGDARDVYLRMVADIRPGGPGNAVFSYSVDGQSYETVGAPFELYNNWEFFMGYRYGIFNYATKALGGSVRVLSFTNA</sequence>
<comment type="caution">
    <text evidence="9">The sequence shown here is derived from an EMBL/GenBank/DDBJ whole genome shotgun (WGS) entry which is preliminary data.</text>
</comment>
<name>A0A010QED7_9PEZI</name>
<accession>A0A010QED7</accession>
<dbReference type="Pfam" id="PF04616">
    <property type="entry name" value="Glyco_hydro_43"/>
    <property type="match status" value="1"/>
</dbReference>
<protein>
    <recommendedName>
        <fullName evidence="8">Beta-xylosidase C-terminal Concanavalin A-like domain-containing protein</fullName>
    </recommendedName>
</protein>
<dbReference type="SUPFAM" id="SSF49899">
    <property type="entry name" value="Concanavalin A-like lectins/glucanases"/>
    <property type="match status" value="1"/>
</dbReference>
<dbReference type="GO" id="GO:0004553">
    <property type="term" value="F:hydrolase activity, hydrolyzing O-glycosyl compounds"/>
    <property type="evidence" value="ECO:0007669"/>
    <property type="project" value="InterPro"/>
</dbReference>
<evidence type="ECO:0000256" key="2">
    <source>
        <dbReference type="ARBA" id="ARBA00022801"/>
    </source>
</evidence>
<dbReference type="SUPFAM" id="SSF75005">
    <property type="entry name" value="Arabinanase/levansucrase/invertase"/>
    <property type="match status" value="1"/>
</dbReference>
<evidence type="ECO:0000256" key="7">
    <source>
        <dbReference type="SAM" id="SignalP"/>
    </source>
</evidence>
<dbReference type="Gene3D" id="2.115.10.20">
    <property type="entry name" value="Glycosyl hydrolase domain, family 43"/>
    <property type="match status" value="1"/>
</dbReference>
<gene>
    <name evidence="9" type="ORF">CFIO01_00232</name>
</gene>
<evidence type="ECO:0000259" key="8">
    <source>
        <dbReference type="Pfam" id="PF17851"/>
    </source>
</evidence>
<dbReference type="eggNOG" id="ENOG502QVC0">
    <property type="taxonomic scope" value="Eukaryota"/>
</dbReference>
<dbReference type="CDD" id="cd09001">
    <property type="entry name" value="GH43_FsAxh1-like"/>
    <property type="match status" value="1"/>
</dbReference>
<dbReference type="InterPro" id="IPR006710">
    <property type="entry name" value="Glyco_hydro_43"/>
</dbReference>
<dbReference type="PANTHER" id="PTHR42812:SF15">
    <property type="entry name" value="HYDROLASE, PUTATIVE (AFU_ORTHOLOGUE AFUA_2G00930)-RELATED"/>
    <property type="match status" value="1"/>
</dbReference>
<feature type="active site" description="Proton acceptor" evidence="4">
    <location>
        <position position="34"/>
    </location>
</feature>
<keyword evidence="7" id="KW-0732">Signal</keyword>
<dbReference type="HOGENOM" id="CLU_016508_1_1_1"/>
<evidence type="ECO:0000256" key="3">
    <source>
        <dbReference type="ARBA" id="ARBA00023295"/>
    </source>
</evidence>
<feature type="domain" description="Beta-xylosidase C-terminal Concanavalin A-like" evidence="8">
    <location>
        <begin position="317"/>
        <end position="502"/>
    </location>
</feature>
<dbReference type="InterPro" id="IPR023296">
    <property type="entry name" value="Glyco_hydro_beta-prop_sf"/>
</dbReference>
<keyword evidence="10" id="KW-1185">Reference proteome</keyword>
<dbReference type="Pfam" id="PF17851">
    <property type="entry name" value="GH43_C2"/>
    <property type="match status" value="1"/>
</dbReference>
<dbReference type="InterPro" id="IPR051795">
    <property type="entry name" value="Glycosyl_Hydrlase_43"/>
</dbReference>
<dbReference type="STRING" id="1445577.A0A010QED7"/>
<comment type="similarity">
    <text evidence="1 6">Belongs to the glycosyl hydrolase 43 family.</text>
</comment>
<keyword evidence="2 6" id="KW-0378">Hydrolase</keyword>
<evidence type="ECO:0000256" key="4">
    <source>
        <dbReference type="PIRSR" id="PIRSR606710-1"/>
    </source>
</evidence>